<name>A0A3R9NDR7_STRMT</name>
<dbReference type="Proteomes" id="UP000277819">
    <property type="component" value="Unassembled WGS sequence"/>
</dbReference>
<sequence>MVMNIGQRVTRLEETVERISEVLGGLIENASCNAIVNNKNIELIQESFETVFKEIDELKAVADKR</sequence>
<organism evidence="1 2">
    <name type="scientific">Streptococcus mitis</name>
    <dbReference type="NCBI Taxonomy" id="28037"/>
    <lineage>
        <taxon>Bacteria</taxon>
        <taxon>Bacillati</taxon>
        <taxon>Bacillota</taxon>
        <taxon>Bacilli</taxon>
        <taxon>Lactobacillales</taxon>
        <taxon>Streptococcaceae</taxon>
        <taxon>Streptococcus</taxon>
        <taxon>Streptococcus mitis group</taxon>
    </lineage>
</organism>
<dbReference type="AlphaFoldDB" id="A0A3R9NDR7"/>
<accession>A0A3R9NDR7</accession>
<reference evidence="1 2" key="1">
    <citation type="submission" date="2018-11" db="EMBL/GenBank/DDBJ databases">
        <title>Species Designations Belie Phenotypic and Genotypic Heterogeneity in Oral Streptococci.</title>
        <authorList>
            <person name="Velsko I."/>
        </authorList>
    </citation>
    <scope>NUCLEOTIDE SEQUENCE [LARGE SCALE GENOMIC DNA]</scope>
    <source>
        <strain evidence="1 2">BCC17</strain>
    </source>
</reference>
<gene>
    <name evidence="1" type="ORF">D8787_06615</name>
</gene>
<dbReference type="EMBL" id="RJPX01000021">
    <property type="protein sequence ID" value="RSK03842.1"/>
    <property type="molecule type" value="Genomic_DNA"/>
</dbReference>
<comment type="caution">
    <text evidence="1">The sequence shown here is derived from an EMBL/GenBank/DDBJ whole genome shotgun (WGS) entry which is preliminary data.</text>
</comment>
<evidence type="ECO:0000313" key="1">
    <source>
        <dbReference type="EMBL" id="RSK03842.1"/>
    </source>
</evidence>
<protein>
    <submittedName>
        <fullName evidence="1">Uncharacterized protein</fullName>
    </submittedName>
</protein>
<proteinExistence type="predicted"/>
<evidence type="ECO:0000313" key="2">
    <source>
        <dbReference type="Proteomes" id="UP000277819"/>
    </source>
</evidence>